<evidence type="ECO:0000313" key="3">
    <source>
        <dbReference type="Proteomes" id="UP000009102"/>
    </source>
</evidence>
<dbReference type="AlphaFoldDB" id="D0L0W5"/>
<name>D0L0W5_HALNC</name>
<dbReference type="PANTHER" id="PTHR32309">
    <property type="entry name" value="TYROSINE-PROTEIN KINASE"/>
    <property type="match status" value="1"/>
</dbReference>
<reference evidence="2 3" key="1">
    <citation type="submission" date="2009-10" db="EMBL/GenBank/DDBJ databases">
        <title>Complete sequence of Halothiobacillus neapolitanus c2.</title>
        <authorList>
            <consortium name="US DOE Joint Genome Institute"/>
            <person name="Lucas S."/>
            <person name="Copeland A."/>
            <person name="Lapidus A."/>
            <person name="Glavina del Rio T."/>
            <person name="Tice H."/>
            <person name="Bruce D."/>
            <person name="Goodwin L."/>
            <person name="Pitluck S."/>
            <person name="Davenport K."/>
            <person name="Brettin T."/>
            <person name="Detter J.C."/>
            <person name="Han C."/>
            <person name="Tapia R."/>
            <person name="Larimer F."/>
            <person name="Land M."/>
            <person name="Hauser L."/>
            <person name="Kyrpides N."/>
            <person name="Mikhailova N."/>
            <person name="Kerfeld C."/>
            <person name="Cannon G."/>
            <person name="Heinhort S."/>
        </authorList>
    </citation>
    <scope>NUCLEOTIDE SEQUENCE [LARGE SCALE GENOMIC DNA]</scope>
    <source>
        <strain evidence="3">ATCC 23641 / c2</strain>
    </source>
</reference>
<dbReference type="STRING" id="555778.Hneap_1507"/>
<dbReference type="KEGG" id="hna:Hneap_1507"/>
<dbReference type="GO" id="GO:0004713">
    <property type="term" value="F:protein tyrosine kinase activity"/>
    <property type="evidence" value="ECO:0007669"/>
    <property type="project" value="TreeGrafter"/>
</dbReference>
<dbReference type="GO" id="GO:0005886">
    <property type="term" value="C:plasma membrane"/>
    <property type="evidence" value="ECO:0007669"/>
    <property type="project" value="TreeGrafter"/>
</dbReference>
<keyword evidence="1" id="KW-0812">Transmembrane</keyword>
<keyword evidence="3" id="KW-1185">Reference proteome</keyword>
<dbReference type="HOGENOM" id="CLU_027864_0_1_6"/>
<proteinExistence type="predicted"/>
<feature type="transmembrane region" description="Helical" evidence="1">
    <location>
        <begin position="342"/>
        <end position="364"/>
    </location>
</feature>
<feature type="transmembrane region" description="Helical" evidence="1">
    <location>
        <begin position="12"/>
        <end position="30"/>
    </location>
</feature>
<gene>
    <name evidence="2" type="ordered locus">Hneap_1507</name>
</gene>
<keyword evidence="1" id="KW-0472">Membrane</keyword>
<protein>
    <submittedName>
        <fullName evidence="2">Lipopolysaccharide biosynthesis protein</fullName>
    </submittedName>
</protein>
<keyword evidence="1" id="KW-1133">Transmembrane helix</keyword>
<organism evidence="2 3">
    <name type="scientific">Halothiobacillus neapolitanus (strain ATCC 23641 / DSM 15147 / CIP 104769 / NCIMB 8539 / c2)</name>
    <name type="common">Thiobacillus neapolitanus</name>
    <dbReference type="NCBI Taxonomy" id="555778"/>
    <lineage>
        <taxon>Bacteria</taxon>
        <taxon>Pseudomonadati</taxon>
        <taxon>Pseudomonadota</taxon>
        <taxon>Gammaproteobacteria</taxon>
        <taxon>Chromatiales</taxon>
        <taxon>Halothiobacillaceae</taxon>
        <taxon>Halothiobacillus</taxon>
    </lineage>
</organism>
<dbReference type="PANTHER" id="PTHR32309:SF13">
    <property type="entry name" value="FERRIC ENTEROBACTIN TRANSPORT PROTEIN FEPE"/>
    <property type="match status" value="1"/>
</dbReference>
<dbReference type="Proteomes" id="UP000009102">
    <property type="component" value="Chromosome"/>
</dbReference>
<evidence type="ECO:0000313" key="2">
    <source>
        <dbReference type="EMBL" id="ACX96338.1"/>
    </source>
</evidence>
<dbReference type="RefSeq" id="WP_012824372.1">
    <property type="nucleotide sequence ID" value="NC_013422.1"/>
</dbReference>
<accession>D0L0W5</accession>
<sequence>MSSILKLFKNVFFWIFVLIPTLIVSAYYGLVASNIYVSESQVVVRSADKSSISSASLSGLFQGFGFSNSQSDAYVIQNYVVSHAAVDRLIKQYPVINWYSSKNVDPISRFNGFGLDGSLANFYKYFVKQLGVSVDPMSSVLTISVKAFKADEAQTINRSLISYSEELVNQLNDRARRDTISFSVNQVDKAKEQARESASKLAQFRNESGLLDPQKEAELPLTMIGTLQGKLLDVRSQLAQLVVVSGNSPQIPVLKREETLLKNEIERLENKVAGLSGGSIATKMIEYQRLTLENSLAEQQLGSALASLEQANADARKKQLYLERISAPNLPDEAFLPHRLQIVLATFLLGLIIWGIVELLTAGIREHIE</sequence>
<evidence type="ECO:0000256" key="1">
    <source>
        <dbReference type="SAM" id="Phobius"/>
    </source>
</evidence>
<dbReference type="eggNOG" id="COG3524">
    <property type="taxonomic scope" value="Bacteria"/>
</dbReference>
<dbReference type="EMBL" id="CP001801">
    <property type="protein sequence ID" value="ACX96338.1"/>
    <property type="molecule type" value="Genomic_DNA"/>
</dbReference>
<dbReference type="InterPro" id="IPR050445">
    <property type="entry name" value="Bact_polysacc_biosynth/exp"/>
</dbReference>